<sequence length="179" mass="20301">MTFKHSLRFLLAGLCVSSFVTTSSFARTFLDGDLNIQTYDYEQSLLKQGDPHGTHEVKVRDYNGKEHTEQIKAEIRISPKPNVLKEVKFAEIYGVQVNNGFCHVFKLYKTAEATGIETSEFPSQDRKEKGKSVTLIGKGFQPQLVLETDCKQDELEKVSIFGEFDGTGFLTLYKFKKSQ</sequence>
<dbReference type="KEGG" id="hce:HCW_07620"/>
<feature type="chain" id="PRO_5003625679" evidence="1">
    <location>
        <begin position="27"/>
        <end position="179"/>
    </location>
</feature>
<reference evidence="3" key="1">
    <citation type="submission" date="2012-04" db="EMBL/GenBank/DDBJ databases">
        <title>Complete genome sequence of Helicobacter cetorum strain MIT 00-7128.</title>
        <authorList>
            <person name="Kersulyte D."/>
            <person name="Berg D.E."/>
        </authorList>
    </citation>
    <scope>NUCLEOTIDE SEQUENCE [LARGE SCALE GENOMIC DNA]</scope>
    <source>
        <strain evidence="3">MIT 00-7128</strain>
    </source>
</reference>
<protein>
    <submittedName>
        <fullName evidence="2">Uncharacterized protein</fullName>
    </submittedName>
</protein>
<keyword evidence="3" id="KW-1185">Reference proteome</keyword>
<gene>
    <name evidence="2" type="ordered locus">HCW_07620</name>
</gene>
<dbReference type="EMBL" id="CP003479">
    <property type="protein sequence ID" value="AFI04782.1"/>
    <property type="molecule type" value="Genomic_DNA"/>
</dbReference>
<name>I0EPB3_HELC0</name>
<feature type="signal peptide" evidence="1">
    <location>
        <begin position="1"/>
        <end position="26"/>
    </location>
</feature>
<dbReference type="HOGENOM" id="CLU_1553162_0_0_7"/>
<dbReference type="RefSeq" id="WP_014661649.1">
    <property type="nucleotide sequence ID" value="NC_017737.1"/>
</dbReference>
<accession>I0EPB3</accession>
<keyword evidence="1" id="KW-0732">Signal</keyword>
<evidence type="ECO:0000313" key="3">
    <source>
        <dbReference type="Proteomes" id="UP000005010"/>
    </source>
</evidence>
<dbReference type="Proteomes" id="UP000005010">
    <property type="component" value="Chromosome"/>
</dbReference>
<dbReference type="PATRIC" id="fig|182217.3.peg.1616"/>
<evidence type="ECO:0000313" key="2">
    <source>
        <dbReference type="EMBL" id="AFI04782.1"/>
    </source>
</evidence>
<dbReference type="AlphaFoldDB" id="I0EPB3"/>
<organism evidence="2 3">
    <name type="scientific">Helicobacter cetorum (strain ATCC BAA-429 / MIT 00-7128)</name>
    <dbReference type="NCBI Taxonomy" id="182217"/>
    <lineage>
        <taxon>Bacteria</taxon>
        <taxon>Pseudomonadati</taxon>
        <taxon>Campylobacterota</taxon>
        <taxon>Epsilonproteobacteria</taxon>
        <taxon>Campylobacterales</taxon>
        <taxon>Helicobacteraceae</taxon>
        <taxon>Helicobacter</taxon>
    </lineage>
</organism>
<evidence type="ECO:0000256" key="1">
    <source>
        <dbReference type="SAM" id="SignalP"/>
    </source>
</evidence>
<proteinExistence type="predicted"/>